<accession>A0A1M7PMF2</accession>
<gene>
    <name evidence="1" type="ORF">C7954_1632</name>
</gene>
<dbReference type="RefSeq" id="WP_073160924.1">
    <property type="nucleotide sequence ID" value="NZ_FRCV01000044.1"/>
</dbReference>
<proteinExistence type="predicted"/>
<dbReference type="OrthoDB" id="5486659at2"/>
<dbReference type="InterPro" id="IPR026350">
    <property type="entry name" value="GxxExxY"/>
</dbReference>
<sequence>MKEFNTTGVCIPEKHYMADVSKKIKEIEKMVVEGKYFTINKPRQSGKTTILYLLKKHLEKKEYRVISITFEDFDQDIFSSINTFSKEFLLTIRDRFEFSGDSKFVKLIEKKVDTVNNFKDLSRFITTMIRKSNKDIVLMIDEVDKSSNNQLFLDFLGMLRSKYLFEQQNQDLTFKSVILAGVHDVKNLKLKLASDEEHKYNSPWNIASEFKVDFELEKDQIASMLNEYQEDRNIDLDLDYFAEKIYYYTSGHPFLVSKLAEIIAEEILADNEFSWQQEYLDQAVKIILEKDLPNFDTLIKNIENNSDLEDMTKDLLIEGKKIIFNNYNPTIEKGILYGIFKNVKGRLLIHNRVYEQLIYNYLISKIENSMESDAFDFRDSFIDNSQLNLKAVLERFQVFIKEQYSYRDRDFLERNGRLIFLAFLKPIINGKGFDFKEVQISQEKRLDVVVTYLEQKFIVELKIWRGEEYHKQGLKQLAEYLESQNMEQGYLLSFNFNQNKEYKDEEIRVDNKKIFAYWV</sequence>
<dbReference type="AlphaFoldDB" id="A0A1M7PMF2"/>
<reference evidence="1 2" key="1">
    <citation type="submission" date="2019-03" db="EMBL/GenBank/DDBJ databases">
        <title>Subsurface microbial communities from deep shales in Ohio and West Virginia, USA.</title>
        <authorList>
            <person name="Wrighton K."/>
        </authorList>
    </citation>
    <scope>NUCLEOTIDE SEQUENCE [LARGE SCALE GENOMIC DNA]</scope>
    <source>
        <strain evidence="1 2">DSMZ 11287</strain>
    </source>
</reference>
<dbReference type="Pfam" id="PF14516">
    <property type="entry name" value="AAA_35"/>
    <property type="match status" value="1"/>
</dbReference>
<organism evidence="1 2">
    <name type="scientific">Halanaerobium congolense</name>
    <dbReference type="NCBI Taxonomy" id="54121"/>
    <lineage>
        <taxon>Bacteria</taxon>
        <taxon>Bacillati</taxon>
        <taxon>Bacillota</taxon>
        <taxon>Clostridia</taxon>
        <taxon>Halanaerobiales</taxon>
        <taxon>Halanaerobiaceae</taxon>
        <taxon>Halanaerobium</taxon>
    </lineage>
</organism>
<dbReference type="Pfam" id="PF13366">
    <property type="entry name" value="PDDEXK_3"/>
    <property type="match status" value="1"/>
</dbReference>
<dbReference type="Gene3D" id="3.40.50.300">
    <property type="entry name" value="P-loop containing nucleotide triphosphate hydrolases"/>
    <property type="match status" value="1"/>
</dbReference>
<dbReference type="Proteomes" id="UP000295472">
    <property type="component" value="Unassembled WGS sequence"/>
</dbReference>
<name>A0A1M7PMF2_9FIRM</name>
<evidence type="ECO:0000313" key="2">
    <source>
        <dbReference type="Proteomes" id="UP000295472"/>
    </source>
</evidence>
<dbReference type="SUPFAM" id="SSF52540">
    <property type="entry name" value="P-loop containing nucleoside triphosphate hydrolases"/>
    <property type="match status" value="1"/>
</dbReference>
<dbReference type="GeneID" id="57014037"/>
<comment type="caution">
    <text evidence="1">The sequence shown here is derived from an EMBL/GenBank/DDBJ whole genome shotgun (WGS) entry which is preliminary data.</text>
</comment>
<protein>
    <submittedName>
        <fullName evidence="1">PD-(D/E)XK nuclease superfamily protein</fullName>
    </submittedName>
</protein>
<dbReference type="InterPro" id="IPR027417">
    <property type="entry name" value="P-loop_NTPase"/>
</dbReference>
<evidence type="ECO:0000313" key="1">
    <source>
        <dbReference type="EMBL" id="TDX35415.1"/>
    </source>
</evidence>
<dbReference type="STRING" id="54121.SAMN04515653_12111"/>
<dbReference type="EMBL" id="SOEF01000063">
    <property type="protein sequence ID" value="TDX35415.1"/>
    <property type="molecule type" value="Genomic_DNA"/>
</dbReference>